<dbReference type="Pfam" id="PF03167">
    <property type="entry name" value="UDG"/>
    <property type="match status" value="1"/>
</dbReference>
<reference evidence="3 4" key="1">
    <citation type="submission" date="2015-04" db="EMBL/GenBank/DDBJ databases">
        <title>The draft genome sequence of Erythrobacr gangjinensis K7-2.</title>
        <authorList>
            <person name="Zhuang L."/>
            <person name="Liu Y."/>
            <person name="Shao Z."/>
        </authorList>
    </citation>
    <scope>NUCLEOTIDE SEQUENCE [LARGE SCALE GENOMIC DNA]</scope>
    <source>
        <strain evidence="3 4">K7-2</strain>
    </source>
</reference>
<dbReference type="AlphaFoldDB" id="A0A0G9MSD8"/>
<name>A0A0G9MSD8_9SPHN</name>
<dbReference type="InterPro" id="IPR005122">
    <property type="entry name" value="Uracil-DNA_glycosylase-like"/>
</dbReference>
<dbReference type="SUPFAM" id="SSF52141">
    <property type="entry name" value="Uracil-DNA glycosylase-like"/>
    <property type="match status" value="1"/>
</dbReference>
<dbReference type="PATRIC" id="fig|502682.8.peg.651"/>
<evidence type="ECO:0000256" key="1">
    <source>
        <dbReference type="SAM" id="MobiDB-lite"/>
    </source>
</evidence>
<dbReference type="OrthoDB" id="5290748at2"/>
<organism evidence="3 4">
    <name type="scientific">Aurantiacibacter gangjinensis</name>
    <dbReference type="NCBI Taxonomy" id="502682"/>
    <lineage>
        <taxon>Bacteria</taxon>
        <taxon>Pseudomonadati</taxon>
        <taxon>Pseudomonadota</taxon>
        <taxon>Alphaproteobacteria</taxon>
        <taxon>Sphingomonadales</taxon>
        <taxon>Erythrobacteraceae</taxon>
        <taxon>Aurantiacibacter</taxon>
    </lineage>
</organism>
<dbReference type="InterPro" id="IPR036895">
    <property type="entry name" value="Uracil-DNA_glycosylase-like_sf"/>
</dbReference>
<dbReference type="RefSeq" id="WP_047006516.1">
    <property type="nucleotide sequence ID" value="NZ_CP018097.1"/>
</dbReference>
<feature type="domain" description="Uracil-DNA glycosylase-like" evidence="2">
    <location>
        <begin position="100"/>
        <end position="234"/>
    </location>
</feature>
<dbReference type="EMBL" id="LBHC01000001">
    <property type="protein sequence ID" value="KLE33646.1"/>
    <property type="molecule type" value="Genomic_DNA"/>
</dbReference>
<dbReference type="Gene3D" id="3.40.470.10">
    <property type="entry name" value="Uracil-DNA glycosylase-like domain"/>
    <property type="match status" value="1"/>
</dbReference>
<comment type="caution">
    <text evidence="3">The sequence shown here is derived from an EMBL/GenBank/DDBJ whole genome shotgun (WGS) entry which is preliminary data.</text>
</comment>
<evidence type="ECO:0000313" key="3">
    <source>
        <dbReference type="EMBL" id="KLE33646.1"/>
    </source>
</evidence>
<feature type="region of interest" description="Disordered" evidence="1">
    <location>
        <begin position="36"/>
        <end position="63"/>
    </location>
</feature>
<proteinExistence type="predicted"/>
<dbReference type="KEGG" id="egn:BMF35_a2061"/>
<dbReference type="Proteomes" id="UP000053070">
    <property type="component" value="Unassembled WGS sequence"/>
</dbReference>
<evidence type="ECO:0000259" key="2">
    <source>
        <dbReference type="Pfam" id="PF03167"/>
    </source>
</evidence>
<gene>
    <name evidence="3" type="ORF">AAW01_03190</name>
</gene>
<accession>A0A0G9MSD8</accession>
<keyword evidence="4" id="KW-1185">Reference proteome</keyword>
<protein>
    <recommendedName>
        <fullName evidence="2">Uracil-DNA glycosylase-like domain-containing protein</fullName>
    </recommendedName>
</protein>
<sequence length="243" mass="26334">MNNHTDKSLAEQFSAAQDWWRDAGVDYDFSDDVQVMLADEEPEAEPERRAPPPAAKAEPEKRPAIESIELPGDLAAFCDWWAGPANPFARAGGTSVAARGEAGAPVMVIAAMPESGDSDVLLSGPHGKLLGNILRALDIDPEQAYFASALPTHTPLPDWEELAFDGLGQALSHHVTLAKPQRILCFGSKIPTLFGHDPASSADKFSNIAGIPTLATFAPDRLLDHARQRARLWQRLLEWTKPA</sequence>
<dbReference type="STRING" id="502682.BMF35_a2061"/>
<evidence type="ECO:0000313" key="4">
    <source>
        <dbReference type="Proteomes" id="UP000053070"/>
    </source>
</evidence>